<feature type="region of interest" description="Disordered" evidence="1">
    <location>
        <begin position="43"/>
        <end position="81"/>
    </location>
</feature>
<evidence type="ECO:0000313" key="2">
    <source>
        <dbReference type="EMBL" id="KAK4008674.1"/>
    </source>
</evidence>
<protein>
    <submittedName>
        <fullName evidence="2">Uncharacterized protein</fullName>
    </submittedName>
</protein>
<feature type="region of interest" description="Disordered" evidence="1">
    <location>
        <begin position="1"/>
        <end position="22"/>
    </location>
</feature>
<gene>
    <name evidence="2" type="ORF">OUZ56_013807</name>
</gene>
<evidence type="ECO:0000256" key="1">
    <source>
        <dbReference type="SAM" id="MobiDB-lite"/>
    </source>
</evidence>
<sequence>MECSEKSLSFSPAHSTHAQSSSMVSDVVVAELYRMGPASCNGAEAIKKRSGNNRKSLSASAMTDARHVAERRQTGQRKNFK</sequence>
<proteinExistence type="predicted"/>
<comment type="caution">
    <text evidence="2">The sequence shown here is derived from an EMBL/GenBank/DDBJ whole genome shotgun (WGS) entry which is preliminary data.</text>
</comment>
<organism evidence="2 3">
    <name type="scientific">Daphnia magna</name>
    <dbReference type="NCBI Taxonomy" id="35525"/>
    <lineage>
        <taxon>Eukaryota</taxon>
        <taxon>Metazoa</taxon>
        <taxon>Ecdysozoa</taxon>
        <taxon>Arthropoda</taxon>
        <taxon>Crustacea</taxon>
        <taxon>Branchiopoda</taxon>
        <taxon>Diplostraca</taxon>
        <taxon>Cladocera</taxon>
        <taxon>Anomopoda</taxon>
        <taxon>Daphniidae</taxon>
        <taxon>Daphnia</taxon>
    </lineage>
</organism>
<dbReference type="EMBL" id="JAOYFB010000002">
    <property type="protein sequence ID" value="KAK4008674.1"/>
    <property type="molecule type" value="Genomic_DNA"/>
</dbReference>
<feature type="compositionally biased region" description="Basic and acidic residues" evidence="1">
    <location>
        <begin position="64"/>
        <end position="73"/>
    </location>
</feature>
<evidence type="ECO:0000313" key="3">
    <source>
        <dbReference type="Proteomes" id="UP001234178"/>
    </source>
</evidence>
<keyword evidence="3" id="KW-1185">Reference proteome</keyword>
<name>A0ABQ9Z700_9CRUS</name>
<accession>A0ABQ9Z700</accession>
<dbReference type="Proteomes" id="UP001234178">
    <property type="component" value="Unassembled WGS sequence"/>
</dbReference>
<reference evidence="2 3" key="1">
    <citation type="journal article" date="2023" name="Nucleic Acids Res.">
        <title>The hologenome of Daphnia magna reveals possible DNA methylation and microbiome-mediated evolution of the host genome.</title>
        <authorList>
            <person name="Chaturvedi A."/>
            <person name="Li X."/>
            <person name="Dhandapani V."/>
            <person name="Marshall H."/>
            <person name="Kissane S."/>
            <person name="Cuenca-Cambronero M."/>
            <person name="Asole G."/>
            <person name="Calvet F."/>
            <person name="Ruiz-Romero M."/>
            <person name="Marangio P."/>
            <person name="Guigo R."/>
            <person name="Rago D."/>
            <person name="Mirbahai L."/>
            <person name="Eastwood N."/>
            <person name="Colbourne J.K."/>
            <person name="Zhou J."/>
            <person name="Mallon E."/>
            <person name="Orsini L."/>
        </authorList>
    </citation>
    <scope>NUCLEOTIDE SEQUENCE [LARGE SCALE GENOMIC DNA]</scope>
    <source>
        <strain evidence="2">LRV0_1</strain>
    </source>
</reference>